<protein>
    <recommendedName>
        <fullName evidence="2">SAYSvFN domain-containing protein</fullName>
    </recommendedName>
</protein>
<dbReference type="InterPro" id="IPR039159">
    <property type="entry name" value="SAYSD1"/>
</dbReference>
<accession>A0AAD9MYE0</accession>
<evidence type="ECO:0000313" key="3">
    <source>
        <dbReference type="EMBL" id="KAK2150040.1"/>
    </source>
</evidence>
<proteinExistence type="predicted"/>
<dbReference type="Proteomes" id="UP001208570">
    <property type="component" value="Unassembled WGS sequence"/>
</dbReference>
<keyword evidence="1" id="KW-0472">Membrane</keyword>
<evidence type="ECO:0000256" key="1">
    <source>
        <dbReference type="SAM" id="Phobius"/>
    </source>
</evidence>
<name>A0AAD9MYE0_9ANNE</name>
<keyword evidence="1" id="KW-1133">Transmembrane helix</keyword>
<dbReference type="PANTHER" id="PTHR13527:SF0">
    <property type="entry name" value="SAYSVFN DOMAIN-CONTAINING PROTEIN 1"/>
    <property type="match status" value="1"/>
</dbReference>
<sequence length="281" mass="32089">MGGLLMVDHPYVDHRWRLGASVPAVSDQLFMPSWGRRLSLPMSLGGIRTDRPIFFKRIKSSIEQCTWRENHNATKSKQMCRIKSGRNYRVRNGKCCSDNLISSSTDQMEAQLSAYRAKKARERQANSGSYSLFKWFRRNKEEIPVELHKQTNSLVEKHDVKPSSAKVVPTVASPIPYREQYFDEAGTSGYTSSQHNNRLILFLKILLWLIIWGLFVEIGFGAVYFVLSILLFVYFNTRTGPKRGDGPSAYSVFNPNCERLDGTITAEQFESELRYGALSVN</sequence>
<gene>
    <name evidence="3" type="ORF">LSH36_427g07027</name>
</gene>
<feature type="domain" description="SAYSvFN" evidence="2">
    <location>
        <begin position="204"/>
        <end position="273"/>
    </location>
</feature>
<dbReference type="InterPro" id="IPR019387">
    <property type="entry name" value="SAYSvFN_dom"/>
</dbReference>
<evidence type="ECO:0000259" key="2">
    <source>
        <dbReference type="Pfam" id="PF10260"/>
    </source>
</evidence>
<dbReference type="Pfam" id="PF10260">
    <property type="entry name" value="SAYSvFN"/>
    <property type="match status" value="1"/>
</dbReference>
<dbReference type="EMBL" id="JAODUP010000427">
    <property type="protein sequence ID" value="KAK2150040.1"/>
    <property type="molecule type" value="Genomic_DNA"/>
</dbReference>
<feature type="transmembrane region" description="Helical" evidence="1">
    <location>
        <begin position="205"/>
        <end position="235"/>
    </location>
</feature>
<keyword evidence="1" id="KW-0812">Transmembrane</keyword>
<dbReference type="PANTHER" id="PTHR13527">
    <property type="entry name" value="SAYSVFN DOMAIN-CONTAINING PROTEIN 1"/>
    <property type="match status" value="1"/>
</dbReference>
<evidence type="ECO:0000313" key="4">
    <source>
        <dbReference type="Proteomes" id="UP001208570"/>
    </source>
</evidence>
<reference evidence="3" key="1">
    <citation type="journal article" date="2023" name="Mol. Biol. Evol.">
        <title>Third-Generation Sequencing Reveals the Adaptive Role of the Epigenome in Three Deep-Sea Polychaetes.</title>
        <authorList>
            <person name="Perez M."/>
            <person name="Aroh O."/>
            <person name="Sun Y."/>
            <person name="Lan Y."/>
            <person name="Juniper S.K."/>
            <person name="Young C.R."/>
            <person name="Angers B."/>
            <person name="Qian P.Y."/>
        </authorList>
    </citation>
    <scope>NUCLEOTIDE SEQUENCE</scope>
    <source>
        <strain evidence="3">P08H-3</strain>
    </source>
</reference>
<organism evidence="3 4">
    <name type="scientific">Paralvinella palmiformis</name>
    <dbReference type="NCBI Taxonomy" id="53620"/>
    <lineage>
        <taxon>Eukaryota</taxon>
        <taxon>Metazoa</taxon>
        <taxon>Spiralia</taxon>
        <taxon>Lophotrochozoa</taxon>
        <taxon>Annelida</taxon>
        <taxon>Polychaeta</taxon>
        <taxon>Sedentaria</taxon>
        <taxon>Canalipalpata</taxon>
        <taxon>Terebellida</taxon>
        <taxon>Terebelliformia</taxon>
        <taxon>Alvinellidae</taxon>
        <taxon>Paralvinella</taxon>
    </lineage>
</organism>
<dbReference type="AlphaFoldDB" id="A0AAD9MYE0"/>
<keyword evidence="4" id="KW-1185">Reference proteome</keyword>
<comment type="caution">
    <text evidence="3">The sequence shown here is derived from an EMBL/GenBank/DDBJ whole genome shotgun (WGS) entry which is preliminary data.</text>
</comment>